<feature type="domain" description="KOW" evidence="6">
    <location>
        <begin position="45"/>
        <end position="72"/>
    </location>
</feature>
<dbReference type="InterPro" id="IPR008991">
    <property type="entry name" value="Translation_prot_SH3-like_sf"/>
</dbReference>
<dbReference type="Gene3D" id="2.30.30.30">
    <property type="match status" value="1"/>
</dbReference>
<reference evidence="7 8" key="2">
    <citation type="journal article" date="2024" name="Int. J. Syst. Evol. Microbiol.">
        <title>Promethearchaeum syntrophicum gen. nov., sp. nov., an anaerobic, obligately syntrophic archaeon, the first isolate of the lineage 'Asgard' archaea, and proposal of the new archaeal phylum Promethearchaeota phyl. nov. and kingdom Promethearchaeati regn. nov.</title>
        <authorList>
            <person name="Imachi H."/>
            <person name="Nobu M.K."/>
            <person name="Kato S."/>
            <person name="Takaki Y."/>
            <person name="Miyazaki M."/>
            <person name="Miyata M."/>
            <person name="Ogawara M."/>
            <person name="Saito Y."/>
            <person name="Sakai S."/>
            <person name="Tahara Y.O."/>
            <person name="Takano Y."/>
            <person name="Tasumi E."/>
            <person name="Uematsu K."/>
            <person name="Yoshimura T."/>
            <person name="Itoh T."/>
            <person name="Ohkuma M."/>
            <person name="Takai K."/>
        </authorList>
    </citation>
    <scope>NUCLEOTIDE SEQUENCE [LARGE SCALE GENOMIC DNA]</scope>
    <source>
        <strain evidence="7 8">MK-D1</strain>
    </source>
</reference>
<dbReference type="PANTHER" id="PTHR11143">
    <property type="entry name" value="60S RIBOSOMAL PROTEIN L26 FAMILY MEMBER"/>
    <property type="match status" value="1"/>
</dbReference>
<reference evidence="7 8" key="1">
    <citation type="journal article" date="2020" name="Nature">
        <title>Isolation of an archaeon at the prokaryote-eukaryote interface.</title>
        <authorList>
            <person name="Imachi H."/>
            <person name="Nobu M.K."/>
            <person name="Nakahara N."/>
            <person name="Morono Y."/>
            <person name="Ogawara M."/>
            <person name="Takaki Y."/>
            <person name="Takano Y."/>
            <person name="Uematsu K."/>
            <person name="Ikuta T."/>
            <person name="Ito M."/>
            <person name="Matsui Y."/>
            <person name="Miyazaki M."/>
            <person name="Murata K."/>
            <person name="Saito Y."/>
            <person name="Sakai S."/>
            <person name="Song C."/>
            <person name="Tasumi E."/>
            <person name="Yamanaka Y."/>
            <person name="Yamaguchi T."/>
            <person name="Kamagata Y."/>
            <person name="Tamaki H."/>
            <person name="Takai K."/>
        </authorList>
    </citation>
    <scope>NUCLEOTIDE SEQUENCE [LARGE SCALE GENOMIC DNA]</scope>
    <source>
        <strain evidence="7 8">MK-D1</strain>
    </source>
</reference>
<dbReference type="Pfam" id="PF00467">
    <property type="entry name" value="KOW"/>
    <property type="match status" value="1"/>
</dbReference>
<evidence type="ECO:0000259" key="6">
    <source>
        <dbReference type="SMART" id="SM00739"/>
    </source>
</evidence>
<evidence type="ECO:0000256" key="1">
    <source>
        <dbReference type="ARBA" id="ARBA00010618"/>
    </source>
</evidence>
<dbReference type="GO" id="GO:0015934">
    <property type="term" value="C:large ribosomal subunit"/>
    <property type="evidence" value="ECO:0007669"/>
    <property type="project" value="UniProtKB-UniRule"/>
</dbReference>
<keyword evidence="8" id="KW-1185">Reference proteome</keyword>
<dbReference type="Proteomes" id="UP000321408">
    <property type="component" value="Chromosome"/>
</dbReference>
<gene>
    <name evidence="7" type="primary">rplX</name>
    <name evidence="7" type="ORF">DSAG12_01180</name>
</gene>
<keyword evidence="2 7" id="KW-0689">Ribosomal protein</keyword>
<dbReference type="GO" id="GO:0003735">
    <property type="term" value="F:structural constituent of ribosome"/>
    <property type="evidence" value="ECO:0007669"/>
    <property type="project" value="UniProtKB-UniRule"/>
</dbReference>
<dbReference type="KEGG" id="psyt:DSAG12_01180"/>
<dbReference type="OrthoDB" id="10899at2157"/>
<keyword evidence="3" id="KW-0687">Ribonucleoprotein</keyword>
<dbReference type="InterPro" id="IPR005756">
    <property type="entry name" value="Ribosomal_uL24_euk/arc"/>
</dbReference>
<dbReference type="NCBIfam" id="TIGR01080">
    <property type="entry name" value="rplX_A_E"/>
    <property type="match status" value="1"/>
</dbReference>
<comment type="similarity">
    <text evidence="1">Belongs to the universal ribosomal protein uL24 family.</text>
</comment>
<accession>A0A5B9D8M7</accession>
<dbReference type="Pfam" id="PF16906">
    <property type="entry name" value="Ribosomal_L26"/>
    <property type="match status" value="1"/>
</dbReference>
<sequence length="141" mass="16159">MKVKSKKPTKQRNALLKVKNHQVSKLFTIPLDESLQEEWGVKRLPLRVDDQCRITKGEFAGIEGKILSLNKKTRKVTIEETSQEKKDGSSFFTPIAPSKLILTKLAAKRNKIDPWREKMMDRMVKLDEVKNVSPKKTGGKK</sequence>
<evidence type="ECO:0000256" key="4">
    <source>
        <dbReference type="ARBA" id="ARBA00035478"/>
    </source>
</evidence>
<protein>
    <recommendedName>
        <fullName evidence="4 5">50S ribosomal protein L24</fullName>
    </recommendedName>
</protein>
<organism evidence="7 8">
    <name type="scientific">Promethearchaeum syntrophicum</name>
    <dbReference type="NCBI Taxonomy" id="2594042"/>
    <lineage>
        <taxon>Archaea</taxon>
        <taxon>Promethearchaeati</taxon>
        <taxon>Promethearchaeota</taxon>
        <taxon>Promethearchaeia</taxon>
        <taxon>Promethearchaeales</taxon>
        <taxon>Promethearchaeaceae</taxon>
        <taxon>Promethearchaeum</taxon>
    </lineage>
</organism>
<proteinExistence type="inferred from homology"/>
<evidence type="ECO:0000256" key="5">
    <source>
        <dbReference type="NCBIfam" id="TIGR01080"/>
    </source>
</evidence>
<dbReference type="GO" id="GO:0006412">
    <property type="term" value="P:translation"/>
    <property type="evidence" value="ECO:0007669"/>
    <property type="project" value="UniProtKB-UniRule"/>
</dbReference>
<dbReference type="GeneID" id="41329176"/>
<evidence type="ECO:0000256" key="3">
    <source>
        <dbReference type="ARBA" id="ARBA00023274"/>
    </source>
</evidence>
<dbReference type="InterPro" id="IPR005824">
    <property type="entry name" value="KOW"/>
</dbReference>
<dbReference type="EMBL" id="CP042905">
    <property type="protein sequence ID" value="QEE15355.1"/>
    <property type="molecule type" value="Genomic_DNA"/>
</dbReference>
<dbReference type="AlphaFoldDB" id="A0A5B9D8M7"/>
<dbReference type="SMART" id="SM00739">
    <property type="entry name" value="KOW"/>
    <property type="match status" value="1"/>
</dbReference>
<dbReference type="RefSeq" id="WP_147662267.1">
    <property type="nucleotide sequence ID" value="NZ_CP042905.2"/>
</dbReference>
<name>A0A5B9D8M7_9ARCH</name>
<evidence type="ECO:0000256" key="2">
    <source>
        <dbReference type="ARBA" id="ARBA00022980"/>
    </source>
</evidence>
<evidence type="ECO:0000313" key="8">
    <source>
        <dbReference type="Proteomes" id="UP000321408"/>
    </source>
</evidence>
<evidence type="ECO:0000313" key="7">
    <source>
        <dbReference type="EMBL" id="QEE15355.1"/>
    </source>
</evidence>
<dbReference type="InterPro" id="IPR014722">
    <property type="entry name" value="Rib_uL2_dom2"/>
</dbReference>
<dbReference type="SUPFAM" id="SSF50104">
    <property type="entry name" value="Translation proteins SH3-like domain"/>
    <property type="match status" value="1"/>
</dbReference>